<keyword evidence="3" id="KW-0804">Transcription</keyword>
<evidence type="ECO:0000256" key="2">
    <source>
        <dbReference type="ARBA" id="ARBA00023125"/>
    </source>
</evidence>
<feature type="domain" description="HTH gntR-type" evidence="4">
    <location>
        <begin position="29"/>
        <end position="97"/>
    </location>
</feature>
<dbReference type="STRING" id="1424334.W822_03760"/>
<keyword evidence="1" id="KW-0805">Transcription regulation</keyword>
<dbReference type="InterPro" id="IPR036390">
    <property type="entry name" value="WH_DNA-bd_sf"/>
</dbReference>
<evidence type="ECO:0000256" key="1">
    <source>
        <dbReference type="ARBA" id="ARBA00023015"/>
    </source>
</evidence>
<dbReference type="InterPro" id="IPR000524">
    <property type="entry name" value="Tscrpt_reg_HTH_GntR"/>
</dbReference>
<gene>
    <name evidence="5" type="ORF">W822_03760</name>
</gene>
<dbReference type="PATRIC" id="fig|1424334.3.peg.756"/>
<dbReference type="SUPFAM" id="SSF64288">
    <property type="entry name" value="Chorismate lyase-like"/>
    <property type="match status" value="1"/>
</dbReference>
<dbReference type="GO" id="GO:0003677">
    <property type="term" value="F:DNA binding"/>
    <property type="evidence" value="ECO:0007669"/>
    <property type="project" value="UniProtKB-KW"/>
</dbReference>
<dbReference type="InterPro" id="IPR050679">
    <property type="entry name" value="Bact_HTH_transcr_reg"/>
</dbReference>
<dbReference type="GO" id="GO:0045892">
    <property type="term" value="P:negative regulation of DNA-templated transcription"/>
    <property type="evidence" value="ECO:0007669"/>
    <property type="project" value="TreeGrafter"/>
</dbReference>
<dbReference type="eggNOG" id="COG2188">
    <property type="taxonomic scope" value="Bacteria"/>
</dbReference>
<protein>
    <recommendedName>
        <fullName evidence="4">HTH gntR-type domain-containing protein</fullName>
    </recommendedName>
</protein>
<evidence type="ECO:0000313" key="6">
    <source>
        <dbReference type="Proteomes" id="UP000018733"/>
    </source>
</evidence>
<dbReference type="Proteomes" id="UP000018733">
    <property type="component" value="Unassembled WGS sequence"/>
</dbReference>
<dbReference type="InterPro" id="IPR011663">
    <property type="entry name" value="UTRA"/>
</dbReference>
<keyword evidence="6" id="KW-1185">Reference proteome</keyword>
<sequence length="266" mass="29747">MISSTRSKPKHEEDRVFPRPAPVFTQGATTLYAQFASVLRGRILGGEFAPGDLLPSIAQLCKTYNLGRITVSHGLQILADEGLITVERGRGTQVIHSPGERQTLPMFKSLTTMSYTDPEKYSVQLDTRLTGQPLPDNRWAVGEPFDSYVRIDKVDSDDGRPYCQSTVYVAEAISRKFPAGAEKKYKLFRLVQKYSSMPITGGKERFTVAAADIHEAEKLRIPMAAPVAHAIRVFTDERNRVVYYGISSYRGDLFGIELDLSEHFKP</sequence>
<organism evidence="5 6">
    <name type="scientific">Advenella kashmirensis W13003</name>
    <dbReference type="NCBI Taxonomy" id="1424334"/>
    <lineage>
        <taxon>Bacteria</taxon>
        <taxon>Pseudomonadati</taxon>
        <taxon>Pseudomonadota</taxon>
        <taxon>Betaproteobacteria</taxon>
        <taxon>Burkholderiales</taxon>
        <taxon>Alcaligenaceae</taxon>
    </lineage>
</organism>
<dbReference type="PROSITE" id="PS50949">
    <property type="entry name" value="HTH_GNTR"/>
    <property type="match status" value="1"/>
</dbReference>
<dbReference type="PANTHER" id="PTHR44846:SF17">
    <property type="entry name" value="GNTR-FAMILY TRANSCRIPTIONAL REGULATOR"/>
    <property type="match status" value="1"/>
</dbReference>
<evidence type="ECO:0000313" key="5">
    <source>
        <dbReference type="EMBL" id="ETF04710.1"/>
    </source>
</evidence>
<comment type="caution">
    <text evidence="5">The sequence shown here is derived from an EMBL/GenBank/DDBJ whole genome shotgun (WGS) entry which is preliminary data.</text>
</comment>
<evidence type="ECO:0000259" key="4">
    <source>
        <dbReference type="PROSITE" id="PS50949"/>
    </source>
</evidence>
<keyword evidence="2" id="KW-0238">DNA-binding</keyword>
<dbReference type="Pfam" id="PF07702">
    <property type="entry name" value="UTRA"/>
    <property type="match status" value="1"/>
</dbReference>
<accession>V8QZG1</accession>
<evidence type="ECO:0000256" key="3">
    <source>
        <dbReference type="ARBA" id="ARBA00023163"/>
    </source>
</evidence>
<dbReference type="EMBL" id="AYXT01000001">
    <property type="protein sequence ID" value="ETF04710.1"/>
    <property type="molecule type" value="Genomic_DNA"/>
</dbReference>
<dbReference type="SMART" id="SM00345">
    <property type="entry name" value="HTH_GNTR"/>
    <property type="match status" value="1"/>
</dbReference>
<dbReference type="AlphaFoldDB" id="V8QZG1"/>
<dbReference type="Gene3D" id="1.10.10.10">
    <property type="entry name" value="Winged helix-like DNA-binding domain superfamily/Winged helix DNA-binding domain"/>
    <property type="match status" value="1"/>
</dbReference>
<dbReference type="HOGENOM" id="CLU_063236_4_2_4"/>
<dbReference type="InterPro" id="IPR036388">
    <property type="entry name" value="WH-like_DNA-bd_sf"/>
</dbReference>
<dbReference type="SUPFAM" id="SSF46785">
    <property type="entry name" value="Winged helix' DNA-binding domain"/>
    <property type="match status" value="1"/>
</dbReference>
<dbReference type="PANTHER" id="PTHR44846">
    <property type="entry name" value="MANNOSYL-D-GLYCERATE TRANSPORT/METABOLISM SYSTEM REPRESSOR MNGR-RELATED"/>
    <property type="match status" value="1"/>
</dbReference>
<dbReference type="Pfam" id="PF00392">
    <property type="entry name" value="GntR"/>
    <property type="match status" value="1"/>
</dbReference>
<proteinExistence type="predicted"/>
<name>V8QZG1_9BURK</name>
<dbReference type="SMART" id="SM00866">
    <property type="entry name" value="UTRA"/>
    <property type="match status" value="1"/>
</dbReference>
<dbReference type="GO" id="GO:0003700">
    <property type="term" value="F:DNA-binding transcription factor activity"/>
    <property type="evidence" value="ECO:0007669"/>
    <property type="project" value="InterPro"/>
</dbReference>
<dbReference type="Gene3D" id="3.40.1410.10">
    <property type="entry name" value="Chorismate lyase-like"/>
    <property type="match status" value="1"/>
</dbReference>
<dbReference type="CDD" id="cd07377">
    <property type="entry name" value="WHTH_GntR"/>
    <property type="match status" value="1"/>
</dbReference>
<reference evidence="5 6" key="1">
    <citation type="journal article" date="2014" name="Genome Announc.">
        <title>Draft Genome Sequence of Advenella kashmirensis Strain W13003, a Polycyclic Aromatic Hydrocarbon-Degrading Bacterium.</title>
        <authorList>
            <person name="Wang X."/>
            <person name="Jin D."/>
            <person name="Zhou L."/>
            <person name="Wu L."/>
            <person name="An W."/>
            <person name="Zhao L."/>
        </authorList>
    </citation>
    <scope>NUCLEOTIDE SEQUENCE [LARGE SCALE GENOMIC DNA]</scope>
    <source>
        <strain evidence="5 6">W13003</strain>
    </source>
</reference>
<dbReference type="OrthoDB" id="8582866at2"/>
<dbReference type="InterPro" id="IPR028978">
    <property type="entry name" value="Chorismate_lyase_/UTRA_dom_sf"/>
</dbReference>
<dbReference type="RefSeq" id="WP_024003818.1">
    <property type="nucleotide sequence ID" value="NZ_KI650979.1"/>
</dbReference>